<dbReference type="InterPro" id="IPR006944">
    <property type="entry name" value="Phage/GTA_portal"/>
</dbReference>
<protein>
    <submittedName>
        <fullName evidence="2">Phage portal protein</fullName>
    </submittedName>
</protein>
<evidence type="ECO:0000313" key="3">
    <source>
        <dbReference type="Proteomes" id="UP000463224"/>
    </source>
</evidence>
<accession>A0A844QFW8</accession>
<reference evidence="2 3" key="1">
    <citation type="submission" date="2019-12" db="EMBL/GenBank/DDBJ databases">
        <title>Nitratireductor arenosus sp. nov., Isolated from sea sand, Jeju island, South Korea.</title>
        <authorList>
            <person name="Kim W."/>
        </authorList>
    </citation>
    <scope>NUCLEOTIDE SEQUENCE [LARGE SCALE GENOMIC DNA]</scope>
    <source>
        <strain evidence="2 3">CAU 1489</strain>
    </source>
</reference>
<comment type="caution">
    <text evidence="2">The sequence shown here is derived from an EMBL/GenBank/DDBJ whole genome shotgun (WGS) entry which is preliminary data.</text>
</comment>
<feature type="compositionally biased region" description="Basic and acidic residues" evidence="1">
    <location>
        <begin position="408"/>
        <end position="419"/>
    </location>
</feature>
<dbReference type="Gene3D" id="1.20.1270.210">
    <property type="match status" value="1"/>
</dbReference>
<dbReference type="Gene3D" id="3.30.1120.70">
    <property type="match status" value="1"/>
</dbReference>
<dbReference type="AlphaFoldDB" id="A0A844QFW8"/>
<dbReference type="Proteomes" id="UP000463224">
    <property type="component" value="Unassembled WGS sequence"/>
</dbReference>
<dbReference type="InterPro" id="IPR006427">
    <property type="entry name" value="Portal_HK97"/>
</dbReference>
<dbReference type="RefSeq" id="WP_156714246.1">
    <property type="nucleotide sequence ID" value="NZ_WPHG01000004.1"/>
</dbReference>
<feature type="compositionally biased region" description="Basic and acidic residues" evidence="1">
    <location>
        <begin position="386"/>
        <end position="395"/>
    </location>
</feature>
<dbReference type="NCBIfam" id="TIGR01537">
    <property type="entry name" value="portal_HK97"/>
    <property type="match status" value="1"/>
</dbReference>
<keyword evidence="3" id="KW-1185">Reference proteome</keyword>
<name>A0A844QFW8_9HYPH</name>
<dbReference type="Gene3D" id="3.40.140.120">
    <property type="match status" value="1"/>
</dbReference>
<proteinExistence type="predicted"/>
<evidence type="ECO:0000256" key="1">
    <source>
        <dbReference type="SAM" id="MobiDB-lite"/>
    </source>
</evidence>
<organism evidence="2 3">
    <name type="scientific">Nitratireductor arenosus</name>
    <dbReference type="NCBI Taxonomy" id="2682096"/>
    <lineage>
        <taxon>Bacteria</taxon>
        <taxon>Pseudomonadati</taxon>
        <taxon>Pseudomonadota</taxon>
        <taxon>Alphaproteobacteria</taxon>
        <taxon>Hyphomicrobiales</taxon>
        <taxon>Phyllobacteriaceae</taxon>
        <taxon>Nitratireductor</taxon>
    </lineage>
</organism>
<gene>
    <name evidence="2" type="ORF">GN330_16535</name>
</gene>
<sequence>MAFWNRWFGASSSASQPRASYQSKGGGVVINTPDELAAAMLAGEVSGSGVPVTPNRAMRVAAVYACVRIRSGVVANLPLHIKRRVDDRTREDASGNPLWEIFRRRPNRWQTPAQFKRMMEAHLLLRGNAYAMIVRSRGVVKELIPLHPDHVTVEQRDDLSIRYTYTRKDRQKIELAQDEVFHLVGLTLNGVTGVSVIAYARETIGLSLAMENHGAAVFRNGARPSMALSHPGKLGPEGLKFLKASLDEYRAGGESDGKALILEEGMAPANLSMTAEDAQWIESRKFSRTDIAMFFGVPPHMIGDTEKSTSWGTGIEAQTQGFVTFSAEDDLTIWEETINRDLVDEPDIYARFNRNALVRADMKARQGFYVSMLQWGVYSPNEVRALEDENPREGGDIYYDPPNTAGGKDADKGDGDEPA</sequence>
<evidence type="ECO:0000313" key="2">
    <source>
        <dbReference type="EMBL" id="MVA98856.1"/>
    </source>
</evidence>
<feature type="region of interest" description="Disordered" evidence="1">
    <location>
        <begin position="386"/>
        <end position="419"/>
    </location>
</feature>
<dbReference type="EMBL" id="WPHG01000004">
    <property type="protein sequence ID" value="MVA98856.1"/>
    <property type="molecule type" value="Genomic_DNA"/>
</dbReference>
<dbReference type="Pfam" id="PF04860">
    <property type="entry name" value="Phage_portal"/>
    <property type="match status" value="1"/>
</dbReference>